<accession>A0A1W0X7M5</accession>
<comment type="similarity">
    <text evidence="1">Belongs to the MICOS complex subunit Mic13 family.</text>
</comment>
<evidence type="ECO:0000256" key="1">
    <source>
        <dbReference type="RuleBase" id="RU363009"/>
    </source>
</evidence>
<keyword evidence="1" id="KW-0472">Membrane</keyword>
<proteinExistence type="inferred from homology"/>
<dbReference type="Pfam" id="PF15884">
    <property type="entry name" value="QIL1"/>
    <property type="match status" value="1"/>
</dbReference>
<comment type="subunit">
    <text evidence="1">Component of the mitochondrial contact site and cristae organizing system (MICOS) complex.</text>
</comment>
<comment type="function">
    <text evidence="1">Component of the MICOS complex, a large protein complex of the mitochondrial inner membrane that plays crucial roles in the maintenance of crista junctions, inner membrane architecture, and formation of contact sites to the outer membrane.</text>
</comment>
<keyword evidence="1" id="KW-0999">Mitochondrion inner membrane</keyword>
<name>A0A1W0X7M5_HYPEX</name>
<sequence>MRPLTKTILKVGTALVALETTVRMGVWSDSATAAAGYEDYRRSAIGTVVPRVKPYMDKVQLPELNVPKVNCLAYFLTQKWNQGVIWTFSSLARLPSKTVELANKARTAIAGAVDGQTSPPKQEV</sequence>
<dbReference type="GO" id="GO:0061617">
    <property type="term" value="C:MICOS complex"/>
    <property type="evidence" value="ECO:0007669"/>
    <property type="project" value="UniProtKB-UniRule"/>
</dbReference>
<organism evidence="2 3">
    <name type="scientific">Hypsibius exemplaris</name>
    <name type="common">Freshwater tardigrade</name>
    <dbReference type="NCBI Taxonomy" id="2072580"/>
    <lineage>
        <taxon>Eukaryota</taxon>
        <taxon>Metazoa</taxon>
        <taxon>Ecdysozoa</taxon>
        <taxon>Tardigrada</taxon>
        <taxon>Eutardigrada</taxon>
        <taxon>Parachela</taxon>
        <taxon>Hypsibioidea</taxon>
        <taxon>Hypsibiidae</taxon>
        <taxon>Hypsibius</taxon>
    </lineage>
</organism>
<dbReference type="EMBL" id="MTYJ01000011">
    <property type="protein sequence ID" value="OQV23529.1"/>
    <property type="molecule type" value="Genomic_DNA"/>
</dbReference>
<comment type="caution">
    <text evidence="2">The sequence shown here is derived from an EMBL/GenBank/DDBJ whole genome shotgun (WGS) entry which is preliminary data.</text>
</comment>
<reference evidence="3" key="1">
    <citation type="submission" date="2017-01" db="EMBL/GenBank/DDBJ databases">
        <title>Comparative genomics of anhydrobiosis in the tardigrade Hypsibius dujardini.</title>
        <authorList>
            <person name="Yoshida Y."/>
            <person name="Koutsovoulos G."/>
            <person name="Laetsch D."/>
            <person name="Stevens L."/>
            <person name="Kumar S."/>
            <person name="Horikawa D."/>
            <person name="Ishino K."/>
            <person name="Komine S."/>
            <person name="Tomita M."/>
            <person name="Blaxter M."/>
            <person name="Arakawa K."/>
        </authorList>
    </citation>
    <scope>NUCLEOTIDE SEQUENCE [LARGE SCALE GENOMIC DNA]</scope>
    <source>
        <strain evidence="3">Z151</strain>
    </source>
</reference>
<evidence type="ECO:0000313" key="3">
    <source>
        <dbReference type="Proteomes" id="UP000192578"/>
    </source>
</evidence>
<keyword evidence="1" id="KW-0496">Mitochondrion</keyword>
<comment type="subcellular location">
    <subcellularLocation>
        <location evidence="1">Mitochondrion inner membrane</location>
        <topology evidence="1">Single-pass membrane protein</topology>
    </subcellularLocation>
</comment>
<gene>
    <name evidence="2" type="ORF">BV898_02646</name>
</gene>
<dbReference type="Proteomes" id="UP000192578">
    <property type="component" value="Unassembled WGS sequence"/>
</dbReference>
<dbReference type="OrthoDB" id="5948578at2759"/>
<protein>
    <recommendedName>
        <fullName evidence="1">MICOS complex subunit MIC13</fullName>
    </recommendedName>
</protein>
<dbReference type="InterPro" id="IPR026769">
    <property type="entry name" value="Mic13"/>
</dbReference>
<dbReference type="AlphaFoldDB" id="A0A1W0X7M5"/>
<evidence type="ECO:0000313" key="2">
    <source>
        <dbReference type="EMBL" id="OQV23529.1"/>
    </source>
</evidence>
<keyword evidence="3" id="KW-1185">Reference proteome</keyword>